<evidence type="ECO:0000256" key="4">
    <source>
        <dbReference type="ARBA" id="ARBA00023242"/>
    </source>
</evidence>
<feature type="compositionally biased region" description="Basic and acidic residues" evidence="5">
    <location>
        <begin position="476"/>
        <end position="512"/>
    </location>
</feature>
<feature type="domain" description="NUC153" evidence="6">
    <location>
        <begin position="568"/>
        <end position="596"/>
    </location>
</feature>
<evidence type="ECO:0000256" key="3">
    <source>
        <dbReference type="ARBA" id="ARBA00023054"/>
    </source>
</evidence>
<organism evidence="8 9">
    <name type="scientific">Hanseniaspora valbyensis NRRL Y-1626</name>
    <dbReference type="NCBI Taxonomy" id="766949"/>
    <lineage>
        <taxon>Eukaryota</taxon>
        <taxon>Fungi</taxon>
        <taxon>Dikarya</taxon>
        <taxon>Ascomycota</taxon>
        <taxon>Saccharomycotina</taxon>
        <taxon>Saccharomycetes</taxon>
        <taxon>Saccharomycodales</taxon>
        <taxon>Saccharomycodaceae</taxon>
        <taxon>Hanseniaspora</taxon>
    </lineage>
</organism>
<feature type="compositionally biased region" description="Acidic residues" evidence="5">
    <location>
        <begin position="82"/>
        <end position="94"/>
    </location>
</feature>
<feature type="region of interest" description="Disordered" evidence="5">
    <location>
        <begin position="382"/>
        <end position="512"/>
    </location>
</feature>
<feature type="compositionally biased region" description="Acidic residues" evidence="5">
    <location>
        <begin position="121"/>
        <end position="149"/>
    </location>
</feature>
<feature type="compositionally biased region" description="Basic and acidic residues" evidence="5">
    <location>
        <begin position="387"/>
        <end position="402"/>
    </location>
</feature>
<dbReference type="GO" id="GO:0006364">
    <property type="term" value="P:rRNA processing"/>
    <property type="evidence" value="ECO:0007669"/>
    <property type="project" value="InterPro"/>
</dbReference>
<feature type="compositionally biased region" description="Basic residues" evidence="5">
    <location>
        <begin position="622"/>
        <end position="632"/>
    </location>
</feature>
<feature type="region of interest" description="Disordered" evidence="5">
    <location>
        <begin position="210"/>
        <end position="245"/>
    </location>
</feature>
<comment type="caution">
    <text evidence="8">The sequence shown here is derived from an EMBL/GenBank/DDBJ whole genome shotgun (WGS) entry which is preliminary data.</text>
</comment>
<evidence type="ECO:0000256" key="1">
    <source>
        <dbReference type="ARBA" id="ARBA00004604"/>
    </source>
</evidence>
<feature type="compositionally biased region" description="Basic and acidic residues" evidence="5">
    <location>
        <begin position="458"/>
        <end position="469"/>
    </location>
</feature>
<evidence type="ECO:0000313" key="9">
    <source>
        <dbReference type="Proteomes" id="UP000092321"/>
    </source>
</evidence>
<dbReference type="InterPro" id="IPR056750">
    <property type="entry name" value="RRM_ESF1"/>
</dbReference>
<keyword evidence="4" id="KW-0539">Nucleus</keyword>
<proteinExistence type="inferred from homology"/>
<dbReference type="OrthoDB" id="431825at2759"/>
<comment type="subcellular location">
    <subcellularLocation>
        <location evidence="1">Nucleus</location>
        <location evidence="1">Nucleolus</location>
    </subcellularLocation>
</comment>
<feature type="compositionally biased region" description="Basic and acidic residues" evidence="5">
    <location>
        <begin position="56"/>
        <end position="81"/>
    </location>
</feature>
<dbReference type="GO" id="GO:0005730">
    <property type="term" value="C:nucleolus"/>
    <property type="evidence" value="ECO:0007669"/>
    <property type="project" value="UniProtKB-SubCell"/>
</dbReference>
<accession>A0A1B7TGN0</accession>
<evidence type="ECO:0000313" key="8">
    <source>
        <dbReference type="EMBL" id="OBA27815.1"/>
    </source>
</evidence>
<dbReference type="InterPro" id="IPR012580">
    <property type="entry name" value="NUC153"/>
</dbReference>
<feature type="compositionally biased region" description="Polar residues" evidence="5">
    <location>
        <begin position="436"/>
        <end position="447"/>
    </location>
</feature>
<evidence type="ECO:0000259" key="7">
    <source>
        <dbReference type="Pfam" id="PF25121"/>
    </source>
</evidence>
<name>A0A1B7TGN0_9ASCO</name>
<dbReference type="Pfam" id="PF25121">
    <property type="entry name" value="RRM_ESF1"/>
    <property type="match status" value="1"/>
</dbReference>
<evidence type="ECO:0000259" key="6">
    <source>
        <dbReference type="Pfam" id="PF08159"/>
    </source>
</evidence>
<feature type="region of interest" description="Disordered" evidence="5">
    <location>
        <begin position="56"/>
        <end position="164"/>
    </location>
</feature>
<reference evidence="9" key="1">
    <citation type="journal article" date="2016" name="Proc. Natl. Acad. Sci. U.S.A.">
        <title>Comparative genomics of biotechnologically important yeasts.</title>
        <authorList>
            <person name="Riley R."/>
            <person name="Haridas S."/>
            <person name="Wolfe K.H."/>
            <person name="Lopes M.R."/>
            <person name="Hittinger C.T."/>
            <person name="Goeker M."/>
            <person name="Salamov A.A."/>
            <person name="Wisecaver J.H."/>
            <person name="Long T.M."/>
            <person name="Calvey C.H."/>
            <person name="Aerts A.L."/>
            <person name="Barry K.W."/>
            <person name="Choi C."/>
            <person name="Clum A."/>
            <person name="Coughlan A.Y."/>
            <person name="Deshpande S."/>
            <person name="Douglass A.P."/>
            <person name="Hanson S.J."/>
            <person name="Klenk H.-P."/>
            <person name="LaButti K.M."/>
            <person name="Lapidus A."/>
            <person name="Lindquist E.A."/>
            <person name="Lipzen A.M."/>
            <person name="Meier-Kolthoff J.P."/>
            <person name="Ohm R.A."/>
            <person name="Otillar R.P."/>
            <person name="Pangilinan J.L."/>
            <person name="Peng Y."/>
            <person name="Rokas A."/>
            <person name="Rosa C.A."/>
            <person name="Scheuner C."/>
            <person name="Sibirny A.A."/>
            <person name="Slot J.C."/>
            <person name="Stielow J.B."/>
            <person name="Sun H."/>
            <person name="Kurtzman C.P."/>
            <person name="Blackwell M."/>
            <person name="Grigoriev I.V."/>
            <person name="Jeffries T.W."/>
        </authorList>
    </citation>
    <scope>NUCLEOTIDE SEQUENCE [LARGE SCALE GENOMIC DNA]</scope>
    <source>
        <strain evidence="9">NRRL Y-1626</strain>
    </source>
</reference>
<feature type="compositionally biased region" description="Basic and acidic residues" evidence="5">
    <location>
        <begin position="210"/>
        <end position="227"/>
    </location>
</feature>
<comment type="similarity">
    <text evidence="2">Belongs to the ESF1 family.</text>
</comment>
<feature type="domain" description="ESF1 RRM" evidence="7">
    <location>
        <begin position="166"/>
        <end position="325"/>
    </location>
</feature>
<feature type="compositionally biased region" description="Acidic residues" evidence="5">
    <location>
        <begin position="419"/>
        <end position="430"/>
    </location>
</feature>
<feature type="region of interest" description="Disordered" evidence="5">
    <location>
        <begin position="599"/>
        <end position="655"/>
    </location>
</feature>
<sequence length="655" mass="75661">MSDPRFANIKNDPKFKNLNKIKNNQKVKLDSRFSNKDLEIKTFESDKKNKKRAYVDKYGRKITTENANEKKDFEKYYSKEEEEKDDEDKEEGNDDEKSGDEAVSTFDRARGEVPSDYVSSSEEDDDSSSSDGFSEMEDYDSNVESDNEELNIPGQVDADDEGTDPTSVLACVNMDWDNLKAIDLMMTFQSFVPKGGKILSLKIYPSEFGKERMTREETEGPPKELFQKKKSKKHVEEDSDSDIDIKDLYEEGNGEEDYDSKALRRYQLERLRYYYAIIRCDSVQTAKKIYDECDKTEYESTANMFDLRYVPDDMEFDESDIKDECAELPKNFKYNPLDFTTDALQHSKVKLTWDETPKDRVELSKKAFSKKELDEMDFQAYLASDSESNKSGDDNESNDKINKMKQLVGNFGKSTNLDSENESDDGEVDMEITFNPALSENSSSQAPVNKAGDPEETSIEKLRRKEQERRKKRKEKIKELKKQQSEEIRQKIKGARNDDDKSENASAESDLKKLLSSGEDTIDGVSNINSKAHFNMNQLLKSEKEKSKKSKYQNKKAIVEDDFKPEVDSRFSEVFEDHDFAIDPTNAEYRDTKAMKEIVKQSQQKNGKNKKNNFNNKEHSKNNKKQNGKKRSAKETNDKGELTDLVNKVKKKMKK</sequence>
<keyword evidence="3" id="KW-0175">Coiled coil</keyword>
<gene>
    <name evidence="8" type="ORF">HANVADRAFT_58456</name>
</gene>
<dbReference type="AlphaFoldDB" id="A0A1B7TGN0"/>
<dbReference type="PANTHER" id="PTHR12202:SF0">
    <property type="entry name" value="ESF1 HOMOLOG"/>
    <property type="match status" value="1"/>
</dbReference>
<dbReference type="PANTHER" id="PTHR12202">
    <property type="entry name" value="ESF1 HOMOLOG"/>
    <property type="match status" value="1"/>
</dbReference>
<feature type="compositionally biased region" description="Basic and acidic residues" evidence="5">
    <location>
        <begin position="633"/>
        <end position="642"/>
    </location>
</feature>
<evidence type="ECO:0000256" key="2">
    <source>
        <dbReference type="ARBA" id="ARBA00009087"/>
    </source>
</evidence>
<dbReference type="InterPro" id="IPR039754">
    <property type="entry name" value="Esf1"/>
</dbReference>
<dbReference type="Pfam" id="PF08159">
    <property type="entry name" value="NUC153"/>
    <property type="match status" value="1"/>
</dbReference>
<dbReference type="GO" id="GO:0003723">
    <property type="term" value="F:RNA binding"/>
    <property type="evidence" value="ECO:0007669"/>
    <property type="project" value="TreeGrafter"/>
</dbReference>
<protein>
    <submittedName>
        <fullName evidence="8">Uncharacterized protein</fullName>
    </submittedName>
</protein>
<dbReference type="Proteomes" id="UP000092321">
    <property type="component" value="Unassembled WGS sequence"/>
</dbReference>
<evidence type="ECO:0000256" key="5">
    <source>
        <dbReference type="SAM" id="MobiDB-lite"/>
    </source>
</evidence>
<feature type="region of interest" description="Disordered" evidence="5">
    <location>
        <begin position="537"/>
        <end position="563"/>
    </location>
</feature>
<keyword evidence="9" id="KW-1185">Reference proteome</keyword>
<dbReference type="EMBL" id="LXPE01000006">
    <property type="protein sequence ID" value="OBA27815.1"/>
    <property type="molecule type" value="Genomic_DNA"/>
</dbReference>